<dbReference type="SUPFAM" id="SSF52172">
    <property type="entry name" value="CheY-like"/>
    <property type="match status" value="1"/>
</dbReference>
<evidence type="ECO:0000313" key="5">
    <source>
        <dbReference type="Proteomes" id="UP000466586"/>
    </source>
</evidence>
<keyword evidence="5" id="KW-1185">Reference proteome</keyword>
<dbReference type="PANTHER" id="PTHR44591">
    <property type="entry name" value="STRESS RESPONSE REGULATOR PROTEIN 1"/>
    <property type="match status" value="1"/>
</dbReference>
<evidence type="ECO:0000256" key="2">
    <source>
        <dbReference type="PROSITE-ProRule" id="PRU00169"/>
    </source>
</evidence>
<dbReference type="InterPro" id="IPR001789">
    <property type="entry name" value="Sig_transdc_resp-reg_receiver"/>
</dbReference>
<name>A0A7K1Y9K3_9SPHI</name>
<dbReference type="GO" id="GO:0000160">
    <property type="term" value="P:phosphorelay signal transduction system"/>
    <property type="evidence" value="ECO:0007669"/>
    <property type="project" value="InterPro"/>
</dbReference>
<dbReference type="Pfam" id="PF00072">
    <property type="entry name" value="Response_reg"/>
    <property type="match status" value="1"/>
</dbReference>
<dbReference type="PROSITE" id="PS50110">
    <property type="entry name" value="RESPONSE_REGULATORY"/>
    <property type="match status" value="1"/>
</dbReference>
<reference evidence="4 5" key="1">
    <citation type="submission" date="2019-11" db="EMBL/GenBank/DDBJ databases">
        <title>Pedobacter sp. HMF7647 Genome sequencing and assembly.</title>
        <authorList>
            <person name="Kang H."/>
            <person name="Kim H."/>
            <person name="Joh K."/>
        </authorList>
    </citation>
    <scope>NUCLEOTIDE SEQUENCE [LARGE SCALE GENOMIC DNA]</scope>
    <source>
        <strain evidence="4 5">HMF7647</strain>
    </source>
</reference>
<dbReference type="EMBL" id="WVHT01000003">
    <property type="protein sequence ID" value="MXV51100.1"/>
    <property type="molecule type" value="Genomic_DNA"/>
</dbReference>
<protein>
    <submittedName>
        <fullName evidence="4">Response regulator</fullName>
    </submittedName>
</protein>
<evidence type="ECO:0000256" key="1">
    <source>
        <dbReference type="ARBA" id="ARBA00022553"/>
    </source>
</evidence>
<sequence>MANRILIFDDDIDILSICSYILSEQGWEVFTSENCNDIVKRVRDIAPNVILMDNWIPDTGGIVATRALKNEADLKQIPVVYFSANNDIHTLAQQAGADTFLPKPFDIQELESKINSVLVHD</sequence>
<accession>A0A7K1Y9K3</accession>
<gene>
    <name evidence="4" type="ORF">GS399_08970</name>
</gene>
<proteinExistence type="predicted"/>
<organism evidence="4 5">
    <name type="scientific">Hufsiella arboris</name>
    <dbReference type="NCBI Taxonomy" id="2695275"/>
    <lineage>
        <taxon>Bacteria</taxon>
        <taxon>Pseudomonadati</taxon>
        <taxon>Bacteroidota</taxon>
        <taxon>Sphingobacteriia</taxon>
        <taxon>Sphingobacteriales</taxon>
        <taxon>Sphingobacteriaceae</taxon>
        <taxon>Hufsiella</taxon>
    </lineage>
</organism>
<dbReference type="AlphaFoldDB" id="A0A7K1Y9K3"/>
<dbReference type="RefSeq" id="WP_160844268.1">
    <property type="nucleotide sequence ID" value="NZ_WVHT01000003.1"/>
</dbReference>
<dbReference type="PANTHER" id="PTHR44591:SF3">
    <property type="entry name" value="RESPONSE REGULATORY DOMAIN-CONTAINING PROTEIN"/>
    <property type="match status" value="1"/>
</dbReference>
<feature type="modified residue" description="4-aspartylphosphate" evidence="2">
    <location>
        <position position="53"/>
    </location>
</feature>
<evidence type="ECO:0000259" key="3">
    <source>
        <dbReference type="PROSITE" id="PS50110"/>
    </source>
</evidence>
<dbReference type="SMART" id="SM00448">
    <property type="entry name" value="REC"/>
    <property type="match status" value="1"/>
</dbReference>
<dbReference type="InterPro" id="IPR050595">
    <property type="entry name" value="Bact_response_regulator"/>
</dbReference>
<comment type="caution">
    <text evidence="4">The sequence shown here is derived from an EMBL/GenBank/DDBJ whole genome shotgun (WGS) entry which is preliminary data.</text>
</comment>
<evidence type="ECO:0000313" key="4">
    <source>
        <dbReference type="EMBL" id="MXV51100.1"/>
    </source>
</evidence>
<feature type="domain" description="Response regulatory" evidence="3">
    <location>
        <begin position="4"/>
        <end position="118"/>
    </location>
</feature>
<keyword evidence="1 2" id="KW-0597">Phosphoprotein</keyword>
<dbReference type="Gene3D" id="3.40.50.2300">
    <property type="match status" value="1"/>
</dbReference>
<dbReference type="Proteomes" id="UP000466586">
    <property type="component" value="Unassembled WGS sequence"/>
</dbReference>
<dbReference type="InterPro" id="IPR011006">
    <property type="entry name" value="CheY-like_superfamily"/>
</dbReference>